<organism evidence="2 3">
    <name type="scientific">Plutella xylostella</name>
    <name type="common">Diamondback moth</name>
    <name type="synonym">Plutella maculipennis</name>
    <dbReference type="NCBI Taxonomy" id="51655"/>
    <lineage>
        <taxon>Eukaryota</taxon>
        <taxon>Metazoa</taxon>
        <taxon>Ecdysozoa</taxon>
        <taxon>Arthropoda</taxon>
        <taxon>Hexapoda</taxon>
        <taxon>Insecta</taxon>
        <taxon>Pterygota</taxon>
        <taxon>Neoptera</taxon>
        <taxon>Endopterygota</taxon>
        <taxon>Lepidoptera</taxon>
        <taxon>Glossata</taxon>
        <taxon>Ditrysia</taxon>
        <taxon>Yponomeutoidea</taxon>
        <taxon>Plutellidae</taxon>
        <taxon>Plutella</taxon>
    </lineage>
</organism>
<feature type="compositionally biased region" description="Basic and acidic residues" evidence="1">
    <location>
        <begin position="163"/>
        <end position="184"/>
    </location>
</feature>
<dbReference type="Proteomes" id="UP000653454">
    <property type="component" value="Unassembled WGS sequence"/>
</dbReference>
<feature type="region of interest" description="Disordered" evidence="1">
    <location>
        <begin position="275"/>
        <end position="299"/>
    </location>
</feature>
<name>A0A8S4E0U9_PLUXY</name>
<feature type="region of interest" description="Disordered" evidence="1">
    <location>
        <begin position="163"/>
        <end position="252"/>
    </location>
</feature>
<dbReference type="AlphaFoldDB" id="A0A8S4E0U9"/>
<feature type="region of interest" description="Disordered" evidence="1">
    <location>
        <begin position="16"/>
        <end position="139"/>
    </location>
</feature>
<sequence length="335" mass="37780">MDCRTDRCGCCCKKVNPPPDLDEDGCEIPSNKCTKNTNSATRPAPKTPKEITKQISETENDNKDNFKVDVCDDGEENRTPIKNDYSNKDNSKVEECDDDEENRAPIKNDYSKKDNSKVEECDDDEENRTPIKNCYSNKGPKDHVLVIKTRDPLQLSLSEKENVCKEEVQTEKDSEFKSETDMKSKPLAIGTDDCEDEISEEPPQITETEDDCNTNLMAPENPSENATDEDCETETQSKGKEGKEGKEGKKYCYSKKGPKSPVMIIRNEDGTFILSEKDDSCKDDANDPEKFQKEREKPIFGEKAAESIRATVGALFTKTRDIWNGSRCNDETSKV</sequence>
<comment type="caution">
    <text evidence="2">The sequence shown here is derived from an EMBL/GenBank/DDBJ whole genome shotgun (WGS) entry which is preliminary data.</text>
</comment>
<reference evidence="2" key="1">
    <citation type="submission" date="2020-11" db="EMBL/GenBank/DDBJ databases">
        <authorList>
            <person name="Whiteford S."/>
        </authorList>
    </citation>
    <scope>NUCLEOTIDE SEQUENCE</scope>
</reference>
<gene>
    <name evidence="2" type="ORF">PLXY2_LOCUS4131</name>
</gene>
<keyword evidence="3" id="KW-1185">Reference proteome</keyword>
<dbReference type="EMBL" id="CAJHNJ030000011">
    <property type="protein sequence ID" value="CAG9109039.1"/>
    <property type="molecule type" value="Genomic_DNA"/>
</dbReference>
<proteinExistence type="predicted"/>
<feature type="compositionally biased region" description="Basic and acidic residues" evidence="1">
    <location>
        <begin position="235"/>
        <end position="250"/>
    </location>
</feature>
<evidence type="ECO:0000256" key="1">
    <source>
        <dbReference type="SAM" id="MobiDB-lite"/>
    </source>
</evidence>
<accession>A0A8S4E0U9</accession>
<feature type="compositionally biased region" description="Basic and acidic residues" evidence="1">
    <location>
        <begin position="102"/>
        <end position="119"/>
    </location>
</feature>
<protein>
    <submittedName>
        <fullName evidence="2">(diamondback moth) hypothetical protein</fullName>
    </submittedName>
</protein>
<evidence type="ECO:0000313" key="3">
    <source>
        <dbReference type="Proteomes" id="UP000653454"/>
    </source>
</evidence>
<feature type="compositionally biased region" description="Polar residues" evidence="1">
    <location>
        <begin position="31"/>
        <end position="41"/>
    </location>
</feature>
<feature type="compositionally biased region" description="Basic and acidic residues" evidence="1">
    <location>
        <begin position="60"/>
        <end position="94"/>
    </location>
</feature>
<evidence type="ECO:0000313" key="2">
    <source>
        <dbReference type="EMBL" id="CAG9109039.1"/>
    </source>
</evidence>